<name>A0ACC0MQJ1_RHOML</name>
<comment type="caution">
    <text evidence="1">The sequence shown here is derived from an EMBL/GenBank/DDBJ whole genome shotgun (WGS) entry which is preliminary data.</text>
</comment>
<sequence>MAPPKKKTKRNVVAVDCRNEELKEMDEECRNEVPKHPRNAWIFFYQEQCKLKDDDSLKPMSMEEISKKTQLKAAYDTMQELDPLQVKSVKAIGLEEHCTPAEYFTSRCGMRPSPHLSAWGDKDIRERACWFNKTRKRKGEKKPTMEAEPKRADVMATLSNEKQLMLRYGFDHTQSER</sequence>
<dbReference type="Proteomes" id="UP001062846">
    <property type="component" value="Chromosome 8"/>
</dbReference>
<evidence type="ECO:0000313" key="2">
    <source>
        <dbReference type="Proteomes" id="UP001062846"/>
    </source>
</evidence>
<keyword evidence="2" id="KW-1185">Reference proteome</keyword>
<accession>A0ACC0MQJ1</accession>
<evidence type="ECO:0000313" key="1">
    <source>
        <dbReference type="EMBL" id="KAI8543031.1"/>
    </source>
</evidence>
<organism evidence="1 2">
    <name type="scientific">Rhododendron molle</name>
    <name type="common">Chinese azalea</name>
    <name type="synonym">Azalea mollis</name>
    <dbReference type="NCBI Taxonomy" id="49168"/>
    <lineage>
        <taxon>Eukaryota</taxon>
        <taxon>Viridiplantae</taxon>
        <taxon>Streptophyta</taxon>
        <taxon>Embryophyta</taxon>
        <taxon>Tracheophyta</taxon>
        <taxon>Spermatophyta</taxon>
        <taxon>Magnoliopsida</taxon>
        <taxon>eudicotyledons</taxon>
        <taxon>Gunneridae</taxon>
        <taxon>Pentapetalae</taxon>
        <taxon>asterids</taxon>
        <taxon>Ericales</taxon>
        <taxon>Ericaceae</taxon>
        <taxon>Ericoideae</taxon>
        <taxon>Rhodoreae</taxon>
        <taxon>Rhododendron</taxon>
    </lineage>
</organism>
<dbReference type="EMBL" id="CM046395">
    <property type="protein sequence ID" value="KAI8543031.1"/>
    <property type="molecule type" value="Genomic_DNA"/>
</dbReference>
<protein>
    <submittedName>
        <fullName evidence="1">Uncharacterized protein</fullName>
    </submittedName>
</protein>
<proteinExistence type="predicted"/>
<reference evidence="1" key="1">
    <citation type="submission" date="2022-02" db="EMBL/GenBank/DDBJ databases">
        <title>Plant Genome Project.</title>
        <authorList>
            <person name="Zhang R.-G."/>
        </authorList>
    </citation>
    <scope>NUCLEOTIDE SEQUENCE</scope>
    <source>
        <strain evidence="1">AT1</strain>
    </source>
</reference>
<gene>
    <name evidence="1" type="ORF">RHMOL_Rhmol08G0187500</name>
</gene>